<protein>
    <submittedName>
        <fullName evidence="1">Uncharacterized protein</fullName>
    </submittedName>
</protein>
<comment type="caution">
    <text evidence="1">The sequence shown here is derived from an EMBL/GenBank/DDBJ whole genome shotgun (WGS) entry which is preliminary data.</text>
</comment>
<gene>
    <name evidence="1" type="ORF">AVEN_77056_1</name>
</gene>
<evidence type="ECO:0000313" key="2">
    <source>
        <dbReference type="Proteomes" id="UP000499080"/>
    </source>
</evidence>
<name>A0A4Y2G695_ARAVE</name>
<evidence type="ECO:0000313" key="1">
    <source>
        <dbReference type="EMBL" id="GBM49113.1"/>
    </source>
</evidence>
<dbReference type="AlphaFoldDB" id="A0A4Y2G695"/>
<keyword evidence="2" id="KW-1185">Reference proteome</keyword>
<organism evidence="1 2">
    <name type="scientific">Araneus ventricosus</name>
    <name type="common">Orbweaver spider</name>
    <name type="synonym">Epeira ventricosa</name>
    <dbReference type="NCBI Taxonomy" id="182803"/>
    <lineage>
        <taxon>Eukaryota</taxon>
        <taxon>Metazoa</taxon>
        <taxon>Ecdysozoa</taxon>
        <taxon>Arthropoda</taxon>
        <taxon>Chelicerata</taxon>
        <taxon>Arachnida</taxon>
        <taxon>Araneae</taxon>
        <taxon>Araneomorphae</taxon>
        <taxon>Entelegynae</taxon>
        <taxon>Araneoidea</taxon>
        <taxon>Araneidae</taxon>
        <taxon>Araneus</taxon>
    </lineage>
</organism>
<sequence>MAGRHDFIEHCGPRIIAPITSGSCSGIPFYQGTGRWALRVTPLLQFPLGKREPACIYDGFLSVTSCEKHRQVIENSEIRKIDHHRTVSCTELSPVGIRPVIGNGTVKQSHDSFLCFLGNQEPA</sequence>
<dbReference type="EMBL" id="BGPR01001240">
    <property type="protein sequence ID" value="GBM49113.1"/>
    <property type="molecule type" value="Genomic_DNA"/>
</dbReference>
<accession>A0A4Y2G695</accession>
<reference evidence="1 2" key="1">
    <citation type="journal article" date="2019" name="Sci. Rep.">
        <title>Orb-weaving spider Araneus ventricosus genome elucidates the spidroin gene catalogue.</title>
        <authorList>
            <person name="Kono N."/>
            <person name="Nakamura H."/>
            <person name="Ohtoshi R."/>
            <person name="Moran D.A.P."/>
            <person name="Shinohara A."/>
            <person name="Yoshida Y."/>
            <person name="Fujiwara M."/>
            <person name="Mori M."/>
            <person name="Tomita M."/>
            <person name="Arakawa K."/>
        </authorList>
    </citation>
    <scope>NUCLEOTIDE SEQUENCE [LARGE SCALE GENOMIC DNA]</scope>
</reference>
<proteinExistence type="predicted"/>
<dbReference type="Proteomes" id="UP000499080">
    <property type="component" value="Unassembled WGS sequence"/>
</dbReference>